<evidence type="ECO:0000256" key="1">
    <source>
        <dbReference type="SAM" id="MobiDB-lite"/>
    </source>
</evidence>
<feature type="compositionally biased region" description="Low complexity" evidence="1">
    <location>
        <begin position="8"/>
        <end position="25"/>
    </location>
</feature>
<protein>
    <submittedName>
        <fullName evidence="2">Uncharacterized protein</fullName>
    </submittedName>
</protein>
<dbReference type="EMBL" id="GBXM01063132">
    <property type="protein sequence ID" value="JAH45445.1"/>
    <property type="molecule type" value="Transcribed_RNA"/>
</dbReference>
<dbReference type="AlphaFoldDB" id="A0A0E9SXR7"/>
<reference evidence="2" key="2">
    <citation type="journal article" date="2015" name="Fish Shellfish Immunol.">
        <title>Early steps in the European eel (Anguilla anguilla)-Vibrio vulnificus interaction in the gills: Role of the RtxA13 toxin.</title>
        <authorList>
            <person name="Callol A."/>
            <person name="Pajuelo D."/>
            <person name="Ebbesson L."/>
            <person name="Teles M."/>
            <person name="MacKenzie S."/>
            <person name="Amaro C."/>
        </authorList>
    </citation>
    <scope>NUCLEOTIDE SEQUENCE</scope>
</reference>
<organism evidence="2">
    <name type="scientific">Anguilla anguilla</name>
    <name type="common">European freshwater eel</name>
    <name type="synonym">Muraena anguilla</name>
    <dbReference type="NCBI Taxonomy" id="7936"/>
    <lineage>
        <taxon>Eukaryota</taxon>
        <taxon>Metazoa</taxon>
        <taxon>Chordata</taxon>
        <taxon>Craniata</taxon>
        <taxon>Vertebrata</taxon>
        <taxon>Euteleostomi</taxon>
        <taxon>Actinopterygii</taxon>
        <taxon>Neopterygii</taxon>
        <taxon>Teleostei</taxon>
        <taxon>Anguilliformes</taxon>
        <taxon>Anguillidae</taxon>
        <taxon>Anguilla</taxon>
    </lineage>
</organism>
<proteinExistence type="predicted"/>
<accession>A0A0E9SXR7</accession>
<feature type="region of interest" description="Disordered" evidence="1">
    <location>
        <begin position="1"/>
        <end position="25"/>
    </location>
</feature>
<name>A0A0E9SXR7_ANGAN</name>
<evidence type="ECO:0000313" key="2">
    <source>
        <dbReference type="EMBL" id="JAH45445.1"/>
    </source>
</evidence>
<reference evidence="2" key="1">
    <citation type="submission" date="2014-11" db="EMBL/GenBank/DDBJ databases">
        <authorList>
            <person name="Amaro Gonzalez C."/>
        </authorList>
    </citation>
    <scope>NUCLEOTIDE SEQUENCE</scope>
</reference>
<sequence>MCLEKDTTGGSSSGRGSASTEVLKD</sequence>